<keyword evidence="3" id="KW-1003">Cell membrane</keyword>
<evidence type="ECO:0000256" key="4">
    <source>
        <dbReference type="ARBA" id="ARBA00022618"/>
    </source>
</evidence>
<dbReference type="OrthoDB" id="9768187at2"/>
<evidence type="ECO:0000256" key="12">
    <source>
        <dbReference type="ARBA" id="ARBA00023306"/>
    </source>
</evidence>
<dbReference type="EC" id="2.4.99.28" evidence="19"/>
<dbReference type="GO" id="GO:0051301">
    <property type="term" value="P:cell division"/>
    <property type="evidence" value="ECO:0007669"/>
    <property type="project" value="UniProtKB-KW"/>
</dbReference>
<keyword evidence="13" id="KW-0961">Cell wall biogenesis/degradation</keyword>
<dbReference type="NCBIfam" id="TIGR02614">
    <property type="entry name" value="ftsW"/>
    <property type="match status" value="1"/>
</dbReference>
<evidence type="ECO:0000256" key="21">
    <source>
        <dbReference type="ARBA" id="ARBA00049966"/>
    </source>
</evidence>
<evidence type="ECO:0000256" key="19">
    <source>
        <dbReference type="ARBA" id="ARBA00044770"/>
    </source>
</evidence>
<accession>A0A4Y4DUL2</accession>
<keyword evidence="25" id="KW-1185">Reference proteome</keyword>
<comment type="catalytic activity">
    <reaction evidence="20">
        <text>[GlcNAc-(1-&gt;4)-Mur2Ac(oyl-L-Ala-gamma-D-Glu-L-Lys-D-Ala-D-Ala)](n)-di-trans,octa-cis-undecaprenyl diphosphate + beta-D-GlcNAc-(1-&gt;4)-Mur2Ac(oyl-L-Ala-gamma-D-Glu-L-Lys-D-Ala-D-Ala)-di-trans,octa-cis-undecaprenyl diphosphate = [GlcNAc-(1-&gt;4)-Mur2Ac(oyl-L-Ala-gamma-D-Glu-L-Lys-D-Ala-D-Ala)](n+1)-di-trans,octa-cis-undecaprenyl diphosphate + di-trans,octa-cis-undecaprenyl diphosphate + H(+)</text>
        <dbReference type="Rhea" id="RHEA:23708"/>
        <dbReference type="Rhea" id="RHEA-COMP:9602"/>
        <dbReference type="Rhea" id="RHEA-COMP:9603"/>
        <dbReference type="ChEBI" id="CHEBI:15378"/>
        <dbReference type="ChEBI" id="CHEBI:58405"/>
        <dbReference type="ChEBI" id="CHEBI:60033"/>
        <dbReference type="ChEBI" id="CHEBI:78435"/>
        <dbReference type="EC" id="2.4.99.28"/>
    </reaction>
</comment>
<dbReference type="PANTHER" id="PTHR30474">
    <property type="entry name" value="CELL CYCLE PROTEIN"/>
    <property type="match status" value="1"/>
</dbReference>
<evidence type="ECO:0000256" key="11">
    <source>
        <dbReference type="ARBA" id="ARBA00023136"/>
    </source>
</evidence>
<evidence type="ECO:0000256" key="8">
    <source>
        <dbReference type="ARBA" id="ARBA00022960"/>
    </source>
</evidence>
<dbReference type="InterPro" id="IPR018365">
    <property type="entry name" value="Cell_cycle_FtsW-rel_CS"/>
</dbReference>
<name>A0A4Y4DUL2_GLUUR</name>
<dbReference type="GO" id="GO:0032153">
    <property type="term" value="C:cell division site"/>
    <property type="evidence" value="ECO:0007669"/>
    <property type="project" value="TreeGrafter"/>
</dbReference>
<keyword evidence="4 24" id="KW-0132">Cell division</keyword>
<keyword evidence="9" id="KW-0573">Peptidoglycan synthesis</keyword>
<evidence type="ECO:0000256" key="16">
    <source>
        <dbReference type="ARBA" id="ARBA00038053"/>
    </source>
</evidence>
<evidence type="ECO:0000256" key="9">
    <source>
        <dbReference type="ARBA" id="ARBA00022984"/>
    </source>
</evidence>
<keyword evidence="5" id="KW-0328">Glycosyltransferase</keyword>
<feature type="transmembrane region" description="Helical" evidence="23">
    <location>
        <begin position="194"/>
        <end position="211"/>
    </location>
</feature>
<feature type="transmembrane region" description="Helical" evidence="23">
    <location>
        <begin position="126"/>
        <end position="144"/>
    </location>
</feature>
<evidence type="ECO:0000256" key="23">
    <source>
        <dbReference type="SAM" id="Phobius"/>
    </source>
</evidence>
<evidence type="ECO:0000313" key="25">
    <source>
        <dbReference type="Proteomes" id="UP000316612"/>
    </source>
</evidence>
<comment type="similarity">
    <text evidence="16">Belongs to the SEDS family. FtsW subfamily.</text>
</comment>
<evidence type="ECO:0000256" key="15">
    <source>
        <dbReference type="ARBA" id="ARBA00033270"/>
    </source>
</evidence>
<dbReference type="InterPro" id="IPR001182">
    <property type="entry name" value="FtsW/RodA"/>
</dbReference>
<feature type="transmembrane region" description="Helical" evidence="23">
    <location>
        <begin position="240"/>
        <end position="259"/>
    </location>
</feature>
<evidence type="ECO:0000256" key="17">
    <source>
        <dbReference type="ARBA" id="ARBA00041185"/>
    </source>
</evidence>
<evidence type="ECO:0000256" key="3">
    <source>
        <dbReference type="ARBA" id="ARBA00022475"/>
    </source>
</evidence>
<evidence type="ECO:0000256" key="18">
    <source>
        <dbReference type="ARBA" id="ARBA00041418"/>
    </source>
</evidence>
<evidence type="ECO:0000256" key="5">
    <source>
        <dbReference type="ARBA" id="ARBA00022676"/>
    </source>
</evidence>
<keyword evidence="10 23" id="KW-1133">Transmembrane helix</keyword>
<dbReference type="Proteomes" id="UP000316612">
    <property type="component" value="Unassembled WGS sequence"/>
</dbReference>
<evidence type="ECO:0000256" key="20">
    <source>
        <dbReference type="ARBA" id="ARBA00049902"/>
    </source>
</evidence>
<dbReference type="Pfam" id="PF01098">
    <property type="entry name" value="FTSW_RODA_SPOVE"/>
    <property type="match status" value="1"/>
</dbReference>
<feature type="transmembrane region" description="Helical" evidence="23">
    <location>
        <begin position="391"/>
        <end position="410"/>
    </location>
</feature>
<feature type="transmembrane region" description="Helical" evidence="23">
    <location>
        <begin position="61"/>
        <end position="83"/>
    </location>
</feature>
<feature type="transmembrane region" description="Helical" evidence="23">
    <location>
        <begin position="358"/>
        <end position="385"/>
    </location>
</feature>
<dbReference type="PANTHER" id="PTHR30474:SF2">
    <property type="entry name" value="PEPTIDOGLYCAN GLYCOSYLTRANSFERASE FTSW-RELATED"/>
    <property type="match status" value="1"/>
</dbReference>
<feature type="transmembrane region" description="Helical" evidence="23">
    <location>
        <begin position="325"/>
        <end position="346"/>
    </location>
</feature>
<gene>
    <name evidence="24" type="ORF">AUR04nite_25800</name>
</gene>
<keyword evidence="12" id="KW-0131">Cell cycle</keyword>
<evidence type="ECO:0000256" key="10">
    <source>
        <dbReference type="ARBA" id="ARBA00022989"/>
    </source>
</evidence>
<protein>
    <recommendedName>
        <fullName evidence="17">Probable peptidoglycan glycosyltransferase FtsW</fullName>
        <ecNumber evidence="19">2.4.99.28</ecNumber>
    </recommendedName>
    <alternativeName>
        <fullName evidence="18">Cell division protein FtsW</fullName>
    </alternativeName>
    <alternativeName>
        <fullName evidence="15">Cell wall polymerase</fullName>
    </alternativeName>
    <alternativeName>
        <fullName evidence="14">Peptidoglycan polymerase</fullName>
    </alternativeName>
</protein>
<feature type="region of interest" description="Disordered" evidence="22">
    <location>
        <begin position="1"/>
        <end position="41"/>
    </location>
</feature>
<evidence type="ECO:0000256" key="7">
    <source>
        <dbReference type="ARBA" id="ARBA00022692"/>
    </source>
</evidence>
<dbReference type="GO" id="GO:0071555">
    <property type="term" value="P:cell wall organization"/>
    <property type="evidence" value="ECO:0007669"/>
    <property type="project" value="UniProtKB-KW"/>
</dbReference>
<dbReference type="GO" id="GO:0008955">
    <property type="term" value="F:peptidoglycan glycosyltransferase activity"/>
    <property type="evidence" value="ECO:0007669"/>
    <property type="project" value="UniProtKB-EC"/>
</dbReference>
<keyword evidence="11 23" id="KW-0472">Membrane</keyword>
<comment type="function">
    <text evidence="21">Peptidoglycan polymerase that is essential for cell division.</text>
</comment>
<dbReference type="PROSITE" id="PS00428">
    <property type="entry name" value="FTSW_RODA_SPOVE"/>
    <property type="match status" value="1"/>
</dbReference>
<sequence length="436" mass="46592">MAGPERQTGAWVVTKERRQPGRTGAARQNPASPRPDATESKAQKFLDQVGRRGERLAVTDYWLVLLASIVLAVFGVIMVQSSASVEAIAAGRNGFTVALSQAVFALVGIGCMLAMQFIKPATLKKLAWPSVFAAVFLLFLVAFTPLGHTVLGNRNWIKIGSFGLQPSEFAKLSLAVFSAFMLEKKQHLISNFKHLAVPIVAPVGIVIVGLVLVGKDVGTVLVLLMIIATAMFMGGMKMKWLLGLGAVGFAGLAVAVVSSQNRRSRIMAWLGQCDSSNECYQSNMGLHAFASGGWFGVGPGQSRMKWSYVPEAQNDFIFSILGEEFGLIGVLFVLALFTVLALAMYRIAARAADLYTKVLMGCLMAWIIGQTFVNLGTVTGVLPVIGVPLPFISSGGSAMLAVMLAMGFVLSSAREQKLAQLTAEAPAPRQQPDAHE</sequence>
<dbReference type="InterPro" id="IPR013437">
    <property type="entry name" value="FtsW"/>
</dbReference>
<keyword evidence="7 23" id="KW-0812">Transmembrane</keyword>
<feature type="transmembrane region" description="Helical" evidence="23">
    <location>
        <begin position="217"/>
        <end position="233"/>
    </location>
</feature>
<comment type="pathway">
    <text evidence="2">Cell wall biogenesis; peptidoglycan biosynthesis.</text>
</comment>
<evidence type="ECO:0000256" key="6">
    <source>
        <dbReference type="ARBA" id="ARBA00022679"/>
    </source>
</evidence>
<dbReference type="GO" id="GO:0009252">
    <property type="term" value="P:peptidoglycan biosynthetic process"/>
    <property type="evidence" value="ECO:0007669"/>
    <property type="project" value="UniProtKB-KW"/>
</dbReference>
<dbReference type="GO" id="GO:0008360">
    <property type="term" value="P:regulation of cell shape"/>
    <property type="evidence" value="ECO:0007669"/>
    <property type="project" value="UniProtKB-KW"/>
</dbReference>
<evidence type="ECO:0000313" key="24">
    <source>
        <dbReference type="EMBL" id="GED07048.1"/>
    </source>
</evidence>
<keyword evidence="8" id="KW-0133">Cell shape</keyword>
<proteinExistence type="inferred from homology"/>
<evidence type="ECO:0000256" key="14">
    <source>
        <dbReference type="ARBA" id="ARBA00032370"/>
    </source>
</evidence>
<organism evidence="24 25">
    <name type="scientific">Glutamicibacter uratoxydans</name>
    <name type="common">Arthrobacter uratoxydans</name>
    <dbReference type="NCBI Taxonomy" id="43667"/>
    <lineage>
        <taxon>Bacteria</taxon>
        <taxon>Bacillati</taxon>
        <taxon>Actinomycetota</taxon>
        <taxon>Actinomycetes</taxon>
        <taxon>Micrococcales</taxon>
        <taxon>Micrococcaceae</taxon>
        <taxon>Glutamicibacter</taxon>
    </lineage>
</organism>
<evidence type="ECO:0000256" key="1">
    <source>
        <dbReference type="ARBA" id="ARBA00004651"/>
    </source>
</evidence>
<dbReference type="EMBL" id="BJNY01000015">
    <property type="protein sequence ID" value="GED07048.1"/>
    <property type="molecule type" value="Genomic_DNA"/>
</dbReference>
<dbReference type="AlphaFoldDB" id="A0A4Y4DUL2"/>
<reference evidence="24 25" key="1">
    <citation type="submission" date="2019-06" db="EMBL/GenBank/DDBJ databases">
        <title>Whole genome shotgun sequence of Glutamicibacter uratoxydans NBRC 15515.</title>
        <authorList>
            <person name="Hosoyama A."/>
            <person name="Uohara A."/>
            <person name="Ohji S."/>
            <person name="Ichikawa N."/>
        </authorList>
    </citation>
    <scope>NUCLEOTIDE SEQUENCE [LARGE SCALE GENOMIC DNA]</scope>
    <source>
        <strain evidence="24 25">NBRC 15515</strain>
    </source>
</reference>
<comment type="caution">
    <text evidence="24">The sequence shown here is derived from an EMBL/GenBank/DDBJ whole genome shotgun (WGS) entry which is preliminary data.</text>
</comment>
<evidence type="ECO:0000256" key="2">
    <source>
        <dbReference type="ARBA" id="ARBA00004752"/>
    </source>
</evidence>
<evidence type="ECO:0000256" key="13">
    <source>
        <dbReference type="ARBA" id="ARBA00023316"/>
    </source>
</evidence>
<dbReference type="GO" id="GO:0005886">
    <property type="term" value="C:plasma membrane"/>
    <property type="evidence" value="ECO:0007669"/>
    <property type="project" value="UniProtKB-SubCell"/>
</dbReference>
<comment type="subcellular location">
    <subcellularLocation>
        <location evidence="1">Cell membrane</location>
        <topology evidence="1">Multi-pass membrane protein</topology>
    </subcellularLocation>
</comment>
<dbReference type="GO" id="GO:0015648">
    <property type="term" value="F:lipid-linked peptidoglycan transporter activity"/>
    <property type="evidence" value="ECO:0007669"/>
    <property type="project" value="TreeGrafter"/>
</dbReference>
<evidence type="ECO:0000256" key="22">
    <source>
        <dbReference type="SAM" id="MobiDB-lite"/>
    </source>
</evidence>
<feature type="transmembrane region" description="Helical" evidence="23">
    <location>
        <begin position="95"/>
        <end position="114"/>
    </location>
</feature>
<keyword evidence="6" id="KW-0808">Transferase</keyword>